<reference evidence="2 3" key="1">
    <citation type="submission" date="2017-04" db="EMBL/GenBank/DDBJ databases">
        <title>Genome Sequence of the Model Brown-Rot Fungus Postia placenta SB12.</title>
        <authorList>
            <consortium name="DOE Joint Genome Institute"/>
            <person name="Gaskell J."/>
            <person name="Kersten P."/>
            <person name="Larrondo L.F."/>
            <person name="Canessa P."/>
            <person name="Martinez D."/>
            <person name="Hibbett D."/>
            <person name="Schmoll M."/>
            <person name="Kubicek C.P."/>
            <person name="Martinez A.T."/>
            <person name="Yadav J."/>
            <person name="Master E."/>
            <person name="Magnuson J.K."/>
            <person name="James T."/>
            <person name="Yaver D."/>
            <person name="Berka R."/>
            <person name="Labutti K."/>
            <person name="Lipzen A."/>
            <person name="Aerts A."/>
            <person name="Barry K."/>
            <person name="Henrissat B."/>
            <person name="Blanchette R."/>
            <person name="Grigoriev I."/>
            <person name="Cullen D."/>
        </authorList>
    </citation>
    <scope>NUCLEOTIDE SEQUENCE [LARGE SCALE GENOMIC DNA]</scope>
    <source>
        <strain evidence="2 3">MAD-698-R-SB12</strain>
    </source>
</reference>
<dbReference type="OrthoDB" id="10288121at2759"/>
<dbReference type="Proteomes" id="UP000194127">
    <property type="component" value="Unassembled WGS sequence"/>
</dbReference>
<dbReference type="AlphaFoldDB" id="A0A1X6NI79"/>
<feature type="compositionally biased region" description="Low complexity" evidence="1">
    <location>
        <begin position="179"/>
        <end position="188"/>
    </location>
</feature>
<sequence length="317" mass="35227">MTMAVRLSKMDNGALNDAQSDAEPQLLNTPDSQISMDLSAPHEATQRQIEAQVTQCLAGSTIQPTPRSLQQGVPKGMSQLDQNQQSQKHNSPQQQDLWGGGIIRQLEQDLAHHNKQEGMLPEKTHRLQAKEYTEQINQFSSEYHDMCNLIDAVLADSMVSDTGDTNDEPASDYPTQNNPRQGPSSSQPSQPPMMPRQYLTILAGMNNMKPQFIPPEYESEYAAVFQELCGYASRVYPALELIICAYHDHIVKKIMAATMTALRQQELSEQKGSPHYLLQFESIRNITDTMRSVVQANPYSGMAQQVFPGSTSAVAST</sequence>
<feature type="compositionally biased region" description="Polar residues" evidence="1">
    <location>
        <begin position="62"/>
        <end position="71"/>
    </location>
</feature>
<feature type="region of interest" description="Disordered" evidence="1">
    <location>
        <begin position="1"/>
        <end position="32"/>
    </location>
</feature>
<feature type="region of interest" description="Disordered" evidence="1">
    <location>
        <begin position="159"/>
        <end position="194"/>
    </location>
</feature>
<keyword evidence="3" id="KW-1185">Reference proteome</keyword>
<protein>
    <submittedName>
        <fullName evidence="2">Uncharacterized protein</fullName>
    </submittedName>
</protein>
<organism evidence="2 3">
    <name type="scientific">Postia placenta MAD-698-R-SB12</name>
    <dbReference type="NCBI Taxonomy" id="670580"/>
    <lineage>
        <taxon>Eukaryota</taxon>
        <taxon>Fungi</taxon>
        <taxon>Dikarya</taxon>
        <taxon>Basidiomycota</taxon>
        <taxon>Agaricomycotina</taxon>
        <taxon>Agaricomycetes</taxon>
        <taxon>Polyporales</taxon>
        <taxon>Adustoporiaceae</taxon>
        <taxon>Rhodonia</taxon>
    </lineage>
</organism>
<gene>
    <name evidence="2" type="ORF">POSPLADRAFT_1043277</name>
</gene>
<dbReference type="GeneID" id="36323216"/>
<evidence type="ECO:0000313" key="3">
    <source>
        <dbReference type="Proteomes" id="UP000194127"/>
    </source>
</evidence>
<accession>A0A1X6NI79</accession>
<proteinExistence type="predicted"/>
<dbReference type="RefSeq" id="XP_024344940.1">
    <property type="nucleotide sequence ID" value="XM_024478266.1"/>
</dbReference>
<feature type="region of interest" description="Disordered" evidence="1">
    <location>
        <begin position="62"/>
        <end position="96"/>
    </location>
</feature>
<dbReference type="EMBL" id="KZ110591">
    <property type="protein sequence ID" value="OSX68146.1"/>
    <property type="molecule type" value="Genomic_DNA"/>
</dbReference>
<evidence type="ECO:0000313" key="2">
    <source>
        <dbReference type="EMBL" id="OSX68146.1"/>
    </source>
</evidence>
<feature type="compositionally biased region" description="Low complexity" evidence="1">
    <location>
        <begin position="82"/>
        <end position="95"/>
    </location>
</feature>
<name>A0A1X6NI79_9APHY</name>
<evidence type="ECO:0000256" key="1">
    <source>
        <dbReference type="SAM" id="MobiDB-lite"/>
    </source>
</evidence>